<feature type="transmembrane region" description="Helical" evidence="1">
    <location>
        <begin position="327"/>
        <end position="348"/>
    </location>
</feature>
<evidence type="ECO:0000256" key="1">
    <source>
        <dbReference type="SAM" id="Phobius"/>
    </source>
</evidence>
<keyword evidence="3" id="KW-1185">Reference proteome</keyword>
<feature type="transmembrane region" description="Helical" evidence="1">
    <location>
        <begin position="249"/>
        <end position="274"/>
    </location>
</feature>
<keyword evidence="1" id="KW-0812">Transmembrane</keyword>
<protein>
    <recommendedName>
        <fullName evidence="4">Transmembrane protein</fullName>
    </recommendedName>
</protein>
<keyword evidence="1" id="KW-1133">Transmembrane helix</keyword>
<feature type="transmembrane region" description="Helical" evidence="1">
    <location>
        <begin position="44"/>
        <end position="66"/>
    </location>
</feature>
<dbReference type="InterPro" id="IPR045691">
    <property type="entry name" value="DUF6056"/>
</dbReference>
<feature type="transmembrane region" description="Helical" evidence="1">
    <location>
        <begin position="206"/>
        <end position="229"/>
    </location>
</feature>
<feature type="transmembrane region" description="Helical" evidence="1">
    <location>
        <begin position="126"/>
        <end position="147"/>
    </location>
</feature>
<accession>A0ABP8IUF4</accession>
<evidence type="ECO:0000313" key="3">
    <source>
        <dbReference type="Proteomes" id="UP001500454"/>
    </source>
</evidence>
<feature type="transmembrane region" description="Helical" evidence="1">
    <location>
        <begin position="360"/>
        <end position="386"/>
    </location>
</feature>
<comment type="caution">
    <text evidence="2">The sequence shown here is derived from an EMBL/GenBank/DDBJ whole genome shotgun (WGS) entry which is preliminary data.</text>
</comment>
<feature type="transmembrane region" description="Helical" evidence="1">
    <location>
        <begin position="103"/>
        <end position="120"/>
    </location>
</feature>
<organism evidence="2 3">
    <name type="scientific">Hymenobacter koreensis</name>
    <dbReference type="NCBI Taxonomy" id="1084523"/>
    <lineage>
        <taxon>Bacteria</taxon>
        <taxon>Pseudomonadati</taxon>
        <taxon>Bacteroidota</taxon>
        <taxon>Cytophagia</taxon>
        <taxon>Cytophagales</taxon>
        <taxon>Hymenobacteraceae</taxon>
        <taxon>Hymenobacter</taxon>
    </lineage>
</organism>
<dbReference type="Proteomes" id="UP001500454">
    <property type="component" value="Unassembled WGS sequence"/>
</dbReference>
<reference evidence="3" key="1">
    <citation type="journal article" date="2019" name="Int. J. Syst. Evol. Microbiol.">
        <title>The Global Catalogue of Microorganisms (GCM) 10K type strain sequencing project: providing services to taxonomists for standard genome sequencing and annotation.</title>
        <authorList>
            <consortium name="The Broad Institute Genomics Platform"/>
            <consortium name="The Broad Institute Genome Sequencing Center for Infectious Disease"/>
            <person name="Wu L."/>
            <person name="Ma J."/>
        </authorList>
    </citation>
    <scope>NUCLEOTIDE SEQUENCE [LARGE SCALE GENOMIC DNA]</scope>
    <source>
        <strain evidence="3">JCM 17924</strain>
    </source>
</reference>
<dbReference type="EMBL" id="BAABHA010000001">
    <property type="protein sequence ID" value="GAA4372984.1"/>
    <property type="molecule type" value="Genomic_DNA"/>
</dbReference>
<evidence type="ECO:0008006" key="4">
    <source>
        <dbReference type="Google" id="ProtNLM"/>
    </source>
</evidence>
<feature type="transmembrane region" description="Helical" evidence="1">
    <location>
        <begin position="159"/>
        <end position="175"/>
    </location>
</feature>
<feature type="transmembrane region" description="Helical" evidence="1">
    <location>
        <begin position="294"/>
        <end position="315"/>
    </location>
</feature>
<feature type="transmembrane region" description="Helical" evidence="1">
    <location>
        <begin position="6"/>
        <end position="23"/>
    </location>
</feature>
<proteinExistence type="predicted"/>
<keyword evidence="1" id="KW-0472">Membrane</keyword>
<dbReference type="Pfam" id="PF19528">
    <property type="entry name" value="DUF6056"/>
    <property type="match status" value="1"/>
</dbReference>
<feature type="transmembrane region" description="Helical" evidence="1">
    <location>
        <begin position="72"/>
        <end position="91"/>
    </location>
</feature>
<name>A0ABP8IUF4_9BACT</name>
<sequence>MLGWTLLGLLPFAVLSFFNHPFYDDYMEAIRVRQYGLWGAQKHLYFHWTGRFFTSFLLTVGNPLTYDWVPGIRLTPLFFLVLIWSVFYLAVRYLASAQLSRKWSVWVAALALLLYLGAAAQVYQAFYWFTSAVVYQAGNAMLALTVFLSGYRFRSSGRAKYVLSFGAILAAIATASSNEVALVQLVVVLGVLSGISYWQKTNAWQWWVGLLVVTLSIGVIATAAPGNFARLHVVHPLHARELTYAVPRTIYSAIEFLAVPRVWIMLAMVVAVCVPWAARNASLTAFKAWRLHPLIALAAWLGTLLMGFFPFWWMWASYTPVRTQNAILFGALLSIPPLVQAVMGWYAARHRSGIETVRSPIPGWITAWGILLALGTISGAAILPAWRELLVNAMPFESQMQARYRALAQARAQGWRELTLPPMAIAKPQAILVHEEDLKPQASEERNRVTAMYYGLDSLRVPELNCPGSAVTTSTNTPITAYD</sequence>
<gene>
    <name evidence="2" type="ORF">GCM10023186_03070</name>
</gene>
<evidence type="ECO:0000313" key="2">
    <source>
        <dbReference type="EMBL" id="GAA4372984.1"/>
    </source>
</evidence>